<evidence type="ECO:0000256" key="1">
    <source>
        <dbReference type="ARBA" id="ARBA00009528"/>
    </source>
</evidence>
<evidence type="ECO:0000256" key="7">
    <source>
        <dbReference type="ARBA" id="ARBA00050021"/>
    </source>
</evidence>
<organism evidence="10 11">
    <name type="scientific">Propioniciclava coleopterorum</name>
    <dbReference type="NCBI Taxonomy" id="2714937"/>
    <lineage>
        <taxon>Bacteria</taxon>
        <taxon>Bacillati</taxon>
        <taxon>Actinomycetota</taxon>
        <taxon>Actinomycetes</taxon>
        <taxon>Propionibacteriales</taxon>
        <taxon>Propionibacteriaceae</taxon>
        <taxon>Propioniciclava</taxon>
    </lineage>
</organism>
<dbReference type="PRINTS" id="PR00481">
    <property type="entry name" value="LAMNOPPTDASE"/>
</dbReference>
<keyword evidence="4" id="KW-0378">Hydrolase</keyword>
<dbReference type="InterPro" id="IPR011356">
    <property type="entry name" value="Leucine_aapep/pepB"/>
</dbReference>
<dbReference type="RefSeq" id="WP_166233287.1">
    <property type="nucleotide sequence ID" value="NZ_CP049865.1"/>
</dbReference>
<keyword evidence="11" id="KW-1185">Reference proteome</keyword>
<keyword evidence="3" id="KW-0645">Protease</keyword>
<dbReference type="SUPFAM" id="SSF53187">
    <property type="entry name" value="Zn-dependent exopeptidases"/>
    <property type="match status" value="1"/>
</dbReference>
<evidence type="ECO:0000259" key="9">
    <source>
        <dbReference type="PROSITE" id="PS00631"/>
    </source>
</evidence>
<name>A0A6G7Y6G3_9ACTN</name>
<dbReference type="Gene3D" id="3.40.630.10">
    <property type="entry name" value="Zn peptidases"/>
    <property type="match status" value="1"/>
</dbReference>
<keyword evidence="2 10" id="KW-0031">Aminopeptidase</keyword>
<proteinExistence type="inferred from homology"/>
<dbReference type="InterPro" id="IPR008283">
    <property type="entry name" value="Peptidase_M17_N"/>
</dbReference>
<dbReference type="GO" id="GO:0006508">
    <property type="term" value="P:proteolysis"/>
    <property type="evidence" value="ECO:0007669"/>
    <property type="project" value="UniProtKB-KW"/>
</dbReference>
<dbReference type="Pfam" id="PF02789">
    <property type="entry name" value="Peptidase_M17_N"/>
    <property type="match status" value="1"/>
</dbReference>
<comment type="function">
    <text evidence="6">Presumably involved in the processing and regular turnover of intracellular proteins. Catalyzes the removal of unsubstituted N-terminal amino acids from various peptides.</text>
</comment>
<dbReference type="PANTHER" id="PTHR11963">
    <property type="entry name" value="LEUCINE AMINOPEPTIDASE-RELATED"/>
    <property type="match status" value="1"/>
</dbReference>
<dbReference type="KEGG" id="prv:G7070_07940"/>
<dbReference type="Gene3D" id="3.40.220.10">
    <property type="entry name" value="Leucine Aminopeptidase, subunit E, domain 1"/>
    <property type="match status" value="1"/>
</dbReference>
<dbReference type="GO" id="GO:0005737">
    <property type="term" value="C:cytoplasm"/>
    <property type="evidence" value="ECO:0007669"/>
    <property type="project" value="InterPro"/>
</dbReference>
<dbReference type="Pfam" id="PF00883">
    <property type="entry name" value="Peptidase_M17"/>
    <property type="match status" value="1"/>
</dbReference>
<dbReference type="PANTHER" id="PTHR11963:SF23">
    <property type="entry name" value="CYTOSOL AMINOPEPTIDASE"/>
    <property type="match status" value="1"/>
</dbReference>
<comment type="similarity">
    <text evidence="1">Belongs to the peptidase M17 family.</text>
</comment>
<dbReference type="SUPFAM" id="SSF52949">
    <property type="entry name" value="Macro domain-like"/>
    <property type="match status" value="1"/>
</dbReference>
<evidence type="ECO:0000313" key="10">
    <source>
        <dbReference type="EMBL" id="QIK72211.1"/>
    </source>
</evidence>
<protein>
    <recommendedName>
        <fullName evidence="7">Probable cytosol aminopeptidase</fullName>
    </recommendedName>
    <alternativeName>
        <fullName evidence="8">Leucine aminopeptidase</fullName>
    </alternativeName>
    <alternativeName>
        <fullName evidence="5">Leucyl aminopeptidase</fullName>
    </alternativeName>
</protein>
<dbReference type="GO" id="GO:0070006">
    <property type="term" value="F:metalloaminopeptidase activity"/>
    <property type="evidence" value="ECO:0007669"/>
    <property type="project" value="InterPro"/>
</dbReference>
<evidence type="ECO:0000256" key="5">
    <source>
        <dbReference type="ARBA" id="ARBA00033172"/>
    </source>
</evidence>
<evidence type="ECO:0000256" key="2">
    <source>
        <dbReference type="ARBA" id="ARBA00022438"/>
    </source>
</evidence>
<reference evidence="10 11" key="1">
    <citation type="submission" date="2020-03" db="EMBL/GenBank/DDBJ databases">
        <title>Propioniciclava sp. nov., isolated from Hydrophilus acuminatus.</title>
        <authorList>
            <person name="Hyun D.-W."/>
            <person name="Bae J.-W."/>
        </authorList>
    </citation>
    <scope>NUCLEOTIDE SEQUENCE [LARGE SCALE GENOMIC DNA]</scope>
    <source>
        <strain evidence="10 11">HDW11</strain>
    </source>
</reference>
<dbReference type="PROSITE" id="PS00631">
    <property type="entry name" value="CYTOSOL_AP"/>
    <property type="match status" value="1"/>
</dbReference>
<sequence length="497" mass="51012">MTHPAPYPPFSLPQRQLTLAVSQTVPASGAVGYLVFSGEEPPAATGIDAARAAALGFSGKPGDSLVLPGAQGPVVALVGAGKRADADAASLRDAASLVARAVPGHNEIALVLPQTSLSDEDLASAVLEGTALARYVHRIGAERPDAILTSLTLVADAERATALSAGLQRGEVLVGATKLTRDLCGLPGGMLTATKFGEVATEIGTAAGLEVEVFDEQALVELGCGGLLGVNLGSVEPPVMIKLVYRPAGEATGRLSLVGKGIMYDAGGLALKPGDEVHATMKNDMTGAAAIFGAMTALGELGCTSQVTGFLMCTDNMPSGSALRLGDIISMRDGTTVEVINTDAEGRLVMADALVLATEEPVDAIVDIATLTGACLRTFGTDIAGVLGNDGPLLDQVKESAERVDEPVWELPLAHRYRGELDSEIADLRNLGGPNAGTITAALFLNEFVGEVPWAHIDIAGTAQANAATKWRNKGTTGFGTRLLIDLALHFRVPAAS</sequence>
<dbReference type="InterPro" id="IPR000819">
    <property type="entry name" value="Peptidase_M17_C"/>
</dbReference>
<gene>
    <name evidence="10" type="ORF">G7070_07940</name>
</gene>
<accession>A0A6G7Y6G3</accession>
<dbReference type="InterPro" id="IPR043472">
    <property type="entry name" value="Macro_dom-like"/>
</dbReference>
<evidence type="ECO:0000256" key="4">
    <source>
        <dbReference type="ARBA" id="ARBA00022801"/>
    </source>
</evidence>
<dbReference type="CDD" id="cd00433">
    <property type="entry name" value="Peptidase_M17"/>
    <property type="match status" value="1"/>
</dbReference>
<evidence type="ECO:0000256" key="6">
    <source>
        <dbReference type="ARBA" id="ARBA00049972"/>
    </source>
</evidence>
<evidence type="ECO:0000256" key="8">
    <source>
        <dbReference type="ARBA" id="ARBA00050061"/>
    </source>
</evidence>
<evidence type="ECO:0000313" key="11">
    <source>
        <dbReference type="Proteomes" id="UP000501058"/>
    </source>
</evidence>
<dbReference type="Proteomes" id="UP000501058">
    <property type="component" value="Chromosome"/>
</dbReference>
<evidence type="ECO:0000256" key="3">
    <source>
        <dbReference type="ARBA" id="ARBA00022670"/>
    </source>
</evidence>
<dbReference type="AlphaFoldDB" id="A0A6G7Y6G3"/>
<dbReference type="EMBL" id="CP049865">
    <property type="protein sequence ID" value="QIK72211.1"/>
    <property type="molecule type" value="Genomic_DNA"/>
</dbReference>
<dbReference type="GO" id="GO:0030145">
    <property type="term" value="F:manganese ion binding"/>
    <property type="evidence" value="ECO:0007669"/>
    <property type="project" value="InterPro"/>
</dbReference>
<feature type="domain" description="Cytosol aminopeptidase" evidence="9">
    <location>
        <begin position="341"/>
        <end position="348"/>
    </location>
</feature>